<dbReference type="Proteomes" id="UP000009183">
    <property type="component" value="Chromosome 13"/>
</dbReference>
<dbReference type="EMBL" id="FN596753">
    <property type="protein sequence ID" value="CCB62315.1"/>
    <property type="molecule type" value="Genomic_DNA"/>
</dbReference>
<dbReference type="GO" id="GO:0009507">
    <property type="term" value="C:chloroplast"/>
    <property type="evidence" value="ECO:0000318"/>
    <property type="project" value="GO_Central"/>
</dbReference>
<dbReference type="OrthoDB" id="1892038at2759"/>
<dbReference type="FunCoup" id="F6I5U7">
    <property type="interactions" value="719"/>
</dbReference>
<accession>F6I5U7</accession>
<dbReference type="InParanoid" id="F6I5U7"/>
<organism evidence="2 3">
    <name type="scientific">Vitis vinifera</name>
    <name type="common">Grape</name>
    <dbReference type="NCBI Taxonomy" id="29760"/>
    <lineage>
        <taxon>Eukaryota</taxon>
        <taxon>Viridiplantae</taxon>
        <taxon>Streptophyta</taxon>
        <taxon>Embryophyta</taxon>
        <taxon>Tracheophyta</taxon>
        <taxon>Spermatophyta</taxon>
        <taxon>Magnoliopsida</taxon>
        <taxon>eudicotyledons</taxon>
        <taxon>Gunneridae</taxon>
        <taxon>Pentapetalae</taxon>
        <taxon>rosids</taxon>
        <taxon>Vitales</taxon>
        <taxon>Vitaceae</taxon>
        <taxon>Viteae</taxon>
        <taxon>Vitis</taxon>
    </lineage>
</organism>
<feature type="transmembrane region" description="Helical" evidence="1">
    <location>
        <begin position="93"/>
        <end position="110"/>
    </location>
</feature>
<name>F6I5U7_VITVI</name>
<sequence length="132" mass="14746">MADKGGNMAISEHPKAPNPFFSLFQNLVKNLPLPKFEAKQRVADRGQEGQGEGEGEVISKKVDVVRFSEKRPIIPPPLKLEAEESDNSSSPTVLWQVYALGGFIILKWAWARWNERRNKKGASDEEPSVGED</sequence>
<dbReference type="AlphaFoldDB" id="F6I5U7"/>
<dbReference type="KEGG" id="vvi:100247238"/>
<evidence type="ECO:0000313" key="3">
    <source>
        <dbReference type="Proteomes" id="UP000009183"/>
    </source>
</evidence>
<dbReference type="STRING" id="29760.F6I5U7"/>
<keyword evidence="3" id="KW-1185">Reference proteome</keyword>
<dbReference type="PaxDb" id="29760-VIT_13s0074g00230.t01"/>
<keyword evidence="1" id="KW-0472">Membrane</keyword>
<keyword evidence="1" id="KW-0812">Transmembrane</keyword>
<proteinExistence type="predicted"/>
<keyword evidence="1" id="KW-1133">Transmembrane helix</keyword>
<gene>
    <name evidence="2" type="ordered locus">VIT_13s0074g00230</name>
</gene>
<reference evidence="3" key="1">
    <citation type="journal article" date="2007" name="Nature">
        <title>The grapevine genome sequence suggests ancestral hexaploidization in major angiosperm phyla.</title>
        <authorList>
            <consortium name="The French-Italian Public Consortium for Grapevine Genome Characterization."/>
            <person name="Jaillon O."/>
            <person name="Aury J.-M."/>
            <person name="Noel B."/>
            <person name="Policriti A."/>
            <person name="Clepet C."/>
            <person name="Casagrande A."/>
            <person name="Choisne N."/>
            <person name="Aubourg S."/>
            <person name="Vitulo N."/>
            <person name="Jubin C."/>
            <person name="Vezzi A."/>
            <person name="Legeai F."/>
            <person name="Hugueney P."/>
            <person name="Dasilva C."/>
            <person name="Horner D."/>
            <person name="Mica E."/>
            <person name="Jublot D."/>
            <person name="Poulain J."/>
            <person name="Bruyere C."/>
            <person name="Billault A."/>
            <person name="Segurens B."/>
            <person name="Gouyvenoux M."/>
            <person name="Ugarte E."/>
            <person name="Cattonaro F."/>
            <person name="Anthouard V."/>
            <person name="Vico V."/>
            <person name="Del Fabbro C."/>
            <person name="Alaux M."/>
            <person name="Di Gaspero G."/>
            <person name="Dumas V."/>
            <person name="Felice N."/>
            <person name="Paillard S."/>
            <person name="Juman I."/>
            <person name="Moroldo M."/>
            <person name="Scalabrin S."/>
            <person name="Canaguier A."/>
            <person name="Le Clainche I."/>
            <person name="Malacrida G."/>
            <person name="Durand E."/>
            <person name="Pesole G."/>
            <person name="Laucou V."/>
            <person name="Chatelet P."/>
            <person name="Merdinoglu D."/>
            <person name="Delledonne M."/>
            <person name="Pezzotti M."/>
            <person name="Lecharny A."/>
            <person name="Scarpelli C."/>
            <person name="Artiguenave F."/>
            <person name="Pe M.E."/>
            <person name="Valle G."/>
            <person name="Morgante M."/>
            <person name="Caboche M."/>
            <person name="Adam-Blondon A.-F."/>
            <person name="Weissenbach J."/>
            <person name="Quetier F."/>
            <person name="Wincker P."/>
        </authorList>
    </citation>
    <scope>NUCLEOTIDE SEQUENCE [LARGE SCALE GENOMIC DNA]</scope>
    <source>
        <strain evidence="3">cv. Pinot noir / PN40024</strain>
    </source>
</reference>
<protein>
    <submittedName>
        <fullName evidence="2">Uncharacterized protein</fullName>
    </submittedName>
</protein>
<dbReference type="HOGENOM" id="CLU_138811_1_0_1"/>
<dbReference type="PANTHER" id="PTHR36374">
    <property type="entry name" value="OS01G0969000 PROTEIN"/>
    <property type="match status" value="1"/>
</dbReference>
<evidence type="ECO:0000313" key="2">
    <source>
        <dbReference type="EMBL" id="CCB62315.1"/>
    </source>
</evidence>
<dbReference type="PANTHER" id="PTHR36374:SF1">
    <property type="entry name" value="OS01G0969000 PROTEIN"/>
    <property type="match status" value="1"/>
</dbReference>
<evidence type="ECO:0000256" key="1">
    <source>
        <dbReference type="SAM" id="Phobius"/>
    </source>
</evidence>
<dbReference type="eggNOG" id="ENOG502S7JH">
    <property type="taxonomic scope" value="Eukaryota"/>
</dbReference>